<organism evidence="1 2">
    <name type="scientific">Methanocella arvoryzae (strain DSM 22066 / NBRC 105507 / MRE50)</name>
    <dbReference type="NCBI Taxonomy" id="351160"/>
    <lineage>
        <taxon>Archaea</taxon>
        <taxon>Methanobacteriati</taxon>
        <taxon>Methanobacteriota</taxon>
        <taxon>Stenosarchaea group</taxon>
        <taxon>Methanomicrobia</taxon>
        <taxon>Methanocellales</taxon>
        <taxon>Methanocellaceae</taxon>
        <taxon>Methanocella</taxon>
    </lineage>
</organism>
<dbReference type="EMBL" id="AM114193">
    <property type="protein sequence ID" value="CAJ36433.1"/>
    <property type="molecule type" value="Genomic_DNA"/>
</dbReference>
<keyword evidence="2" id="KW-1185">Reference proteome</keyword>
<dbReference type="eggNOG" id="arCOG11682">
    <property type="taxonomic scope" value="Archaea"/>
</dbReference>
<gene>
    <name evidence="1" type="ORF">RCIX1124</name>
</gene>
<evidence type="ECO:0000313" key="1">
    <source>
        <dbReference type="EMBL" id="CAJ36433.1"/>
    </source>
</evidence>
<accession>Q0W5B0</accession>
<protein>
    <submittedName>
        <fullName evidence="1">Uncharacterized protein</fullName>
    </submittedName>
</protein>
<reference evidence="1 2" key="1">
    <citation type="journal article" date="2006" name="Science">
        <title>Genome of rice cluster I archaea -- the key methane producers in the rice rhizosphere.</title>
        <authorList>
            <person name="Erkel C."/>
            <person name="Kube M."/>
            <person name="Reinhardt R."/>
            <person name="Liesack W."/>
        </authorList>
    </citation>
    <scope>NUCLEOTIDE SEQUENCE [LARGE SCALE GENOMIC DNA]</scope>
    <source>
        <strain evidence="2">DSM 22066 / NBRC 105507 / MRE50</strain>
    </source>
</reference>
<dbReference type="KEGG" id="rci:RCIX1124"/>
<dbReference type="AlphaFoldDB" id="Q0W5B0"/>
<dbReference type="Proteomes" id="UP000000663">
    <property type="component" value="Chromosome"/>
</dbReference>
<name>Q0W5B0_METAR</name>
<proteinExistence type="predicted"/>
<sequence>MQARFYRRDPMAEPDVQSKIDEAVTRGDYPDRKAAIAGLMKQLIDYQKGMLKGRGSGDTVAEIEKLREEKWKALLEQAGGDDEKAARAYVEEIGKFSR</sequence>
<evidence type="ECO:0000313" key="2">
    <source>
        <dbReference type="Proteomes" id="UP000000663"/>
    </source>
</evidence>